<dbReference type="Proteomes" id="UP000176422">
    <property type="component" value="Unassembled WGS sequence"/>
</dbReference>
<organism evidence="1 2">
    <name type="scientific">Candidatus Wolfebacteria bacterium RIFOXYB1_FULL_54_12</name>
    <dbReference type="NCBI Taxonomy" id="1802559"/>
    <lineage>
        <taxon>Bacteria</taxon>
        <taxon>Candidatus Wolfeibacteriota</taxon>
    </lineage>
</organism>
<dbReference type="STRING" id="1802559.A2372_01590"/>
<evidence type="ECO:0000313" key="1">
    <source>
        <dbReference type="EMBL" id="OGM93090.1"/>
    </source>
</evidence>
<comment type="caution">
    <text evidence="1">The sequence shown here is derived from an EMBL/GenBank/DDBJ whole genome shotgun (WGS) entry which is preliminary data.</text>
</comment>
<dbReference type="AlphaFoldDB" id="A0A1F8DX18"/>
<sequence>MGFAIFRGAPNEIVPINPLTPDACKANIGLRFRLGFWETILFCVGVKIYRLACYYEELVLTNLIGGVISKY</sequence>
<accession>A0A1F8DX18</accession>
<dbReference type="EMBL" id="MGIT01000001">
    <property type="protein sequence ID" value="OGM93090.1"/>
    <property type="molecule type" value="Genomic_DNA"/>
</dbReference>
<reference evidence="1 2" key="1">
    <citation type="journal article" date="2016" name="Nat. Commun.">
        <title>Thousands of microbial genomes shed light on interconnected biogeochemical processes in an aquifer system.</title>
        <authorList>
            <person name="Anantharaman K."/>
            <person name="Brown C.T."/>
            <person name="Hug L.A."/>
            <person name="Sharon I."/>
            <person name="Castelle C.J."/>
            <person name="Probst A.J."/>
            <person name="Thomas B.C."/>
            <person name="Singh A."/>
            <person name="Wilkins M.J."/>
            <person name="Karaoz U."/>
            <person name="Brodie E.L."/>
            <person name="Williams K.H."/>
            <person name="Hubbard S.S."/>
            <person name="Banfield J.F."/>
        </authorList>
    </citation>
    <scope>NUCLEOTIDE SEQUENCE [LARGE SCALE GENOMIC DNA]</scope>
</reference>
<evidence type="ECO:0000313" key="2">
    <source>
        <dbReference type="Proteomes" id="UP000176422"/>
    </source>
</evidence>
<proteinExistence type="predicted"/>
<gene>
    <name evidence="1" type="ORF">A2372_01590</name>
</gene>
<name>A0A1F8DX18_9BACT</name>
<protein>
    <submittedName>
        <fullName evidence="1">Uncharacterized protein</fullName>
    </submittedName>
</protein>